<gene>
    <name evidence="1" type="ORF">ACFS6I_07825</name>
</gene>
<keyword evidence="2" id="KW-1185">Reference proteome</keyword>
<evidence type="ECO:0000313" key="2">
    <source>
        <dbReference type="Proteomes" id="UP001597509"/>
    </source>
</evidence>
<dbReference type="RefSeq" id="WP_380919413.1">
    <property type="nucleotide sequence ID" value="NZ_JBHUPE010000004.1"/>
</dbReference>
<evidence type="ECO:0000313" key="1">
    <source>
        <dbReference type="EMBL" id="MFD2903826.1"/>
    </source>
</evidence>
<protein>
    <recommendedName>
        <fullName evidence="3">Lipoprotein</fullName>
    </recommendedName>
</protein>
<comment type="caution">
    <text evidence="1">The sequence shown here is derived from an EMBL/GenBank/DDBJ whole genome shotgun (WGS) entry which is preliminary data.</text>
</comment>
<dbReference type="Proteomes" id="UP001597509">
    <property type="component" value="Unassembled WGS sequence"/>
</dbReference>
<organism evidence="1 2">
    <name type="scientific">Sphingobacterium anhuiense</name>
    <dbReference type="NCBI Taxonomy" id="493780"/>
    <lineage>
        <taxon>Bacteria</taxon>
        <taxon>Pseudomonadati</taxon>
        <taxon>Bacteroidota</taxon>
        <taxon>Sphingobacteriia</taxon>
        <taxon>Sphingobacteriales</taxon>
        <taxon>Sphingobacteriaceae</taxon>
        <taxon>Sphingobacterium</taxon>
    </lineage>
</organism>
<dbReference type="EMBL" id="JBHUPE010000004">
    <property type="protein sequence ID" value="MFD2903826.1"/>
    <property type="molecule type" value="Genomic_DNA"/>
</dbReference>
<accession>A0ABW5YTX3</accession>
<evidence type="ECO:0008006" key="3">
    <source>
        <dbReference type="Google" id="ProtNLM"/>
    </source>
</evidence>
<sequence>MKRILPILIVASLTLTGCSKSSSDDPIKQIEEIAVDKIKAKYISVLPELKDYAHAYEGMTKNKNYKVVVGRNDIDYMVAYIDASGKVYLKKTAQLDTSLKNKINSFRFYPSDVLTEGNAVLLMFEGPNITSPDQPIISFEVIFPNEGKLINVGRNLANDANKYVYTITFTTKTVWFYSNGKLYMYDRSTGKTILETADIPHDLLKGALTSFFFEDNKMILIEGGYSDLKIFCHSLTRSEGHYSTFWIASISGKGNIAKEDIEITDDADYILIKLKGIAHIFKLRKIDGGLR</sequence>
<proteinExistence type="predicted"/>
<name>A0ABW5YTX3_9SPHI</name>
<dbReference type="PROSITE" id="PS51257">
    <property type="entry name" value="PROKAR_LIPOPROTEIN"/>
    <property type="match status" value="1"/>
</dbReference>
<reference evidence="2" key="1">
    <citation type="journal article" date="2019" name="Int. J. Syst. Evol. Microbiol.">
        <title>The Global Catalogue of Microorganisms (GCM) 10K type strain sequencing project: providing services to taxonomists for standard genome sequencing and annotation.</title>
        <authorList>
            <consortium name="The Broad Institute Genomics Platform"/>
            <consortium name="The Broad Institute Genome Sequencing Center for Infectious Disease"/>
            <person name="Wu L."/>
            <person name="Ma J."/>
        </authorList>
    </citation>
    <scope>NUCLEOTIDE SEQUENCE [LARGE SCALE GENOMIC DNA]</scope>
    <source>
        <strain evidence="2">KCTC 22209</strain>
    </source>
</reference>